<proteinExistence type="predicted"/>
<keyword evidence="1" id="KW-0472">Membrane</keyword>
<feature type="transmembrane region" description="Helical" evidence="1">
    <location>
        <begin position="6"/>
        <end position="22"/>
    </location>
</feature>
<dbReference type="RefSeq" id="WP_041723188.1">
    <property type="nucleotide sequence ID" value="NZ_VTFL01000002.1"/>
</dbReference>
<dbReference type="EMBL" id="DTDV01000017">
    <property type="protein sequence ID" value="HGK23998.1"/>
    <property type="molecule type" value="Genomic_DNA"/>
</dbReference>
<gene>
    <name evidence="2" type="ORF">ENU78_06160</name>
</gene>
<evidence type="ECO:0000256" key="1">
    <source>
        <dbReference type="SAM" id="Phobius"/>
    </source>
</evidence>
<keyword evidence="1" id="KW-1133">Transmembrane helix</keyword>
<dbReference type="AlphaFoldDB" id="A0A7C3PQE6"/>
<reference evidence="2" key="1">
    <citation type="journal article" date="2020" name="mSystems">
        <title>Genome- and Community-Level Interaction Insights into Carbon Utilization and Element Cycling Functions of Hydrothermarchaeota in Hydrothermal Sediment.</title>
        <authorList>
            <person name="Zhou Z."/>
            <person name="Liu Y."/>
            <person name="Xu W."/>
            <person name="Pan J."/>
            <person name="Luo Z.H."/>
            <person name="Li M."/>
        </authorList>
    </citation>
    <scope>NUCLEOTIDE SEQUENCE [LARGE SCALE GENOMIC DNA]</scope>
    <source>
        <strain evidence="2">SpSt-70</strain>
    </source>
</reference>
<organism evidence="2">
    <name type="scientific">Dictyoglomus thermophilum</name>
    <dbReference type="NCBI Taxonomy" id="14"/>
    <lineage>
        <taxon>Bacteria</taxon>
        <taxon>Pseudomonadati</taxon>
        <taxon>Dictyoglomota</taxon>
        <taxon>Dictyoglomia</taxon>
        <taxon>Dictyoglomales</taxon>
        <taxon>Dictyoglomaceae</taxon>
        <taxon>Dictyoglomus</taxon>
    </lineage>
</organism>
<name>A0A7C3PQE6_DICTH</name>
<sequence length="118" mass="14010">MFEWLVILYILFIFISAILDATKKAKDQKEIIIKKIERTKEKTTPQELPKEMVIPQKTIEQKKKIEEVKKEEKIKETHEETYIEKSIKNNLPEIIALIEIIGPPKAYQNWTAPYKKKN</sequence>
<keyword evidence="1" id="KW-0812">Transmembrane</keyword>
<comment type="caution">
    <text evidence="2">The sequence shown here is derived from an EMBL/GenBank/DDBJ whole genome shotgun (WGS) entry which is preliminary data.</text>
</comment>
<evidence type="ECO:0000313" key="2">
    <source>
        <dbReference type="EMBL" id="HGK23998.1"/>
    </source>
</evidence>
<protein>
    <submittedName>
        <fullName evidence="2">Uncharacterized protein</fullName>
    </submittedName>
</protein>
<accession>A0A7C3PQE6</accession>